<gene>
    <name evidence="1" type="ORF">GCM10009804_10690</name>
</gene>
<sequence>MDPEETQHQLPDGTTVWVLSTSEAATNLPALLQLFREGKSEPLIFGAAGQPEAAVVPFEVWRALTEAATDQEGFDSSYSVARQRLANPGAPSVPLDDVAAELGWDLDDDTDDAEFRKPR</sequence>
<evidence type="ECO:0008006" key="3">
    <source>
        <dbReference type="Google" id="ProtNLM"/>
    </source>
</evidence>
<organism evidence="1 2">
    <name type="scientific">Kribbella hippodromi</name>
    <dbReference type="NCBI Taxonomy" id="434347"/>
    <lineage>
        <taxon>Bacteria</taxon>
        <taxon>Bacillati</taxon>
        <taxon>Actinomycetota</taxon>
        <taxon>Actinomycetes</taxon>
        <taxon>Propionibacteriales</taxon>
        <taxon>Kribbellaceae</taxon>
        <taxon>Kribbella</taxon>
    </lineage>
</organism>
<keyword evidence="2" id="KW-1185">Reference proteome</keyword>
<name>A0ABP4N804_9ACTN</name>
<proteinExistence type="predicted"/>
<dbReference type="Proteomes" id="UP001501705">
    <property type="component" value="Unassembled WGS sequence"/>
</dbReference>
<dbReference type="EMBL" id="BAAAPH010000003">
    <property type="protein sequence ID" value="GAA1555673.1"/>
    <property type="molecule type" value="Genomic_DNA"/>
</dbReference>
<accession>A0ABP4N804</accession>
<evidence type="ECO:0000313" key="1">
    <source>
        <dbReference type="EMBL" id="GAA1555673.1"/>
    </source>
</evidence>
<comment type="caution">
    <text evidence="1">The sequence shown here is derived from an EMBL/GenBank/DDBJ whole genome shotgun (WGS) entry which is preliminary data.</text>
</comment>
<dbReference type="RefSeq" id="WP_344232192.1">
    <property type="nucleotide sequence ID" value="NZ_BAAAPH010000003.1"/>
</dbReference>
<protein>
    <recommendedName>
        <fullName evidence="3">Prevent-host-death family protein</fullName>
    </recommendedName>
</protein>
<reference evidence="2" key="1">
    <citation type="journal article" date="2019" name="Int. J. Syst. Evol. Microbiol.">
        <title>The Global Catalogue of Microorganisms (GCM) 10K type strain sequencing project: providing services to taxonomists for standard genome sequencing and annotation.</title>
        <authorList>
            <consortium name="The Broad Institute Genomics Platform"/>
            <consortium name="The Broad Institute Genome Sequencing Center for Infectious Disease"/>
            <person name="Wu L."/>
            <person name="Ma J."/>
        </authorList>
    </citation>
    <scope>NUCLEOTIDE SEQUENCE [LARGE SCALE GENOMIC DNA]</scope>
    <source>
        <strain evidence="2">JCM 15572</strain>
    </source>
</reference>
<evidence type="ECO:0000313" key="2">
    <source>
        <dbReference type="Proteomes" id="UP001501705"/>
    </source>
</evidence>